<proteinExistence type="predicted"/>
<dbReference type="Proteomes" id="UP000030764">
    <property type="component" value="Unassembled WGS sequence"/>
</dbReference>
<sequence>MDFEWIQFENGHPIDSCSSLLDMMHLLAERKRIPVGEPYYRSFQVDELKSPPSFEWTALITAGHRKLLN</sequence>
<reference evidence="2 3" key="1">
    <citation type="journal article" date="2014" name="Nat. Genet.">
        <title>Genome and transcriptome of the porcine whipworm Trichuris suis.</title>
        <authorList>
            <person name="Jex A.R."/>
            <person name="Nejsum P."/>
            <person name="Schwarz E.M."/>
            <person name="Hu L."/>
            <person name="Young N.D."/>
            <person name="Hall R.S."/>
            <person name="Korhonen P.K."/>
            <person name="Liao S."/>
            <person name="Thamsborg S."/>
            <person name="Xia J."/>
            <person name="Xu P."/>
            <person name="Wang S."/>
            <person name="Scheerlinck J.P."/>
            <person name="Hofmann A."/>
            <person name="Sternberg P.W."/>
            <person name="Wang J."/>
            <person name="Gasser R.B."/>
        </authorList>
    </citation>
    <scope>NUCLEOTIDE SEQUENCE [LARGE SCALE GENOMIC DNA]</scope>
    <source>
        <strain evidence="2">DCEP-RM93F</strain>
        <strain evidence="1">DCEP-RM93M</strain>
    </source>
</reference>
<dbReference type="EMBL" id="KL363186">
    <property type="protein sequence ID" value="KFD57907.1"/>
    <property type="molecule type" value="Genomic_DNA"/>
</dbReference>
<protein>
    <submittedName>
        <fullName evidence="2">Uncharacterized protein</fullName>
    </submittedName>
</protein>
<evidence type="ECO:0000313" key="2">
    <source>
        <dbReference type="EMBL" id="KFD70918.1"/>
    </source>
</evidence>
<evidence type="ECO:0000313" key="1">
    <source>
        <dbReference type="EMBL" id="KFD57907.1"/>
    </source>
</evidence>
<dbReference type="AlphaFoldDB" id="A0A085NN72"/>
<organism evidence="2">
    <name type="scientific">Trichuris suis</name>
    <name type="common">pig whipworm</name>
    <dbReference type="NCBI Taxonomy" id="68888"/>
    <lineage>
        <taxon>Eukaryota</taxon>
        <taxon>Metazoa</taxon>
        <taxon>Ecdysozoa</taxon>
        <taxon>Nematoda</taxon>
        <taxon>Enoplea</taxon>
        <taxon>Dorylaimia</taxon>
        <taxon>Trichinellida</taxon>
        <taxon>Trichuridae</taxon>
        <taxon>Trichuris</taxon>
    </lineage>
</organism>
<name>A0A085NN72_9BILA</name>
<dbReference type="Proteomes" id="UP000030758">
    <property type="component" value="Unassembled WGS sequence"/>
</dbReference>
<dbReference type="EMBL" id="KL367485">
    <property type="protein sequence ID" value="KFD70918.1"/>
    <property type="molecule type" value="Genomic_DNA"/>
</dbReference>
<evidence type="ECO:0000313" key="3">
    <source>
        <dbReference type="Proteomes" id="UP000030764"/>
    </source>
</evidence>
<gene>
    <name evidence="1" type="ORF">M513_01140</name>
    <name evidence="2" type="ORF">M514_01140</name>
</gene>
<accession>A0A085NN72</accession>
<keyword evidence="3" id="KW-1185">Reference proteome</keyword>